<keyword evidence="5" id="KW-0175">Coiled coil</keyword>
<keyword evidence="3" id="KW-0862">Zinc</keyword>
<evidence type="ECO:0000256" key="3">
    <source>
        <dbReference type="ARBA" id="ARBA00022833"/>
    </source>
</evidence>
<reference evidence="7" key="2">
    <citation type="submission" date="2022-10" db="EMBL/GenBank/DDBJ databases">
        <authorList>
            <consortium name="ENA_rothamsted_submissions"/>
            <consortium name="culmorum"/>
            <person name="King R."/>
        </authorList>
    </citation>
    <scope>NUCLEOTIDE SEQUENCE</scope>
</reference>
<proteinExistence type="predicted"/>
<dbReference type="SUPFAM" id="SSF57903">
    <property type="entry name" value="FYVE/PHD zinc finger"/>
    <property type="match status" value="1"/>
</dbReference>
<evidence type="ECO:0000256" key="5">
    <source>
        <dbReference type="SAM" id="Coils"/>
    </source>
</evidence>
<dbReference type="OrthoDB" id="5984028at2759"/>
<dbReference type="Gene3D" id="3.30.40.10">
    <property type="entry name" value="Zinc/RING finger domain, C3HC4 (zinc finger)"/>
    <property type="match status" value="1"/>
</dbReference>
<evidence type="ECO:0000256" key="4">
    <source>
        <dbReference type="PROSITE-ProRule" id="PRU00146"/>
    </source>
</evidence>
<gene>
    <name evidence="7" type="ORF">DIATSA_LOCUS8008</name>
</gene>
<accession>A0A9N9R6F8</accession>
<dbReference type="Proteomes" id="UP001153714">
    <property type="component" value="Chromosome 21"/>
</dbReference>
<keyword evidence="2 4" id="KW-0863">Zinc-finger</keyword>
<name>A0A9N9R6F8_9NEOP</name>
<evidence type="ECO:0000313" key="8">
    <source>
        <dbReference type="Proteomes" id="UP001153714"/>
    </source>
</evidence>
<feature type="coiled-coil region" evidence="5">
    <location>
        <begin position="128"/>
        <end position="183"/>
    </location>
</feature>
<keyword evidence="1" id="KW-0479">Metal-binding</keyword>
<dbReference type="InterPro" id="IPR019786">
    <property type="entry name" value="Zinc_finger_PHD-type_CS"/>
</dbReference>
<dbReference type="InterPro" id="IPR019787">
    <property type="entry name" value="Znf_PHD-finger"/>
</dbReference>
<reference evidence="7" key="1">
    <citation type="submission" date="2021-12" db="EMBL/GenBank/DDBJ databases">
        <authorList>
            <person name="King R."/>
        </authorList>
    </citation>
    <scope>NUCLEOTIDE SEQUENCE</scope>
</reference>
<evidence type="ECO:0000313" key="7">
    <source>
        <dbReference type="EMBL" id="CAG9790339.1"/>
    </source>
</evidence>
<organism evidence="7 8">
    <name type="scientific">Diatraea saccharalis</name>
    <name type="common">sugarcane borer</name>
    <dbReference type="NCBI Taxonomy" id="40085"/>
    <lineage>
        <taxon>Eukaryota</taxon>
        <taxon>Metazoa</taxon>
        <taxon>Ecdysozoa</taxon>
        <taxon>Arthropoda</taxon>
        <taxon>Hexapoda</taxon>
        <taxon>Insecta</taxon>
        <taxon>Pterygota</taxon>
        <taxon>Neoptera</taxon>
        <taxon>Endopterygota</taxon>
        <taxon>Lepidoptera</taxon>
        <taxon>Glossata</taxon>
        <taxon>Ditrysia</taxon>
        <taxon>Pyraloidea</taxon>
        <taxon>Crambidae</taxon>
        <taxon>Crambinae</taxon>
        <taxon>Diatraea</taxon>
    </lineage>
</organism>
<dbReference type="GO" id="GO:0008270">
    <property type="term" value="F:zinc ion binding"/>
    <property type="evidence" value="ECO:0007669"/>
    <property type="project" value="UniProtKB-KW"/>
</dbReference>
<dbReference type="InterPro" id="IPR013083">
    <property type="entry name" value="Znf_RING/FYVE/PHD"/>
</dbReference>
<sequence length="188" mass="21426">MNKNCAACCSTIEGDDYFKCSRCSDFYHHLCLNYYASEDISNELKVCWLCPSCINKQPKGDNSNSLIRPSTPTGLADITFTATRRKPQNKQETASVSFCSECVSRSDIKEMISNEMKKAFQVCLAEFNKSLNTQLENLNEKFSEIKGSIEFMNNQFELFKSNVHANNEELKVLKKKNELLRSEVNSLN</sequence>
<dbReference type="PROSITE" id="PS50016">
    <property type="entry name" value="ZF_PHD_2"/>
    <property type="match status" value="1"/>
</dbReference>
<evidence type="ECO:0000256" key="1">
    <source>
        <dbReference type="ARBA" id="ARBA00022723"/>
    </source>
</evidence>
<dbReference type="InterPro" id="IPR011011">
    <property type="entry name" value="Znf_FYVE_PHD"/>
</dbReference>
<evidence type="ECO:0000256" key="2">
    <source>
        <dbReference type="ARBA" id="ARBA00022771"/>
    </source>
</evidence>
<feature type="domain" description="PHD-type" evidence="6">
    <location>
        <begin position="2"/>
        <end position="56"/>
    </location>
</feature>
<dbReference type="EMBL" id="OU893352">
    <property type="protein sequence ID" value="CAG9790339.1"/>
    <property type="molecule type" value="Genomic_DNA"/>
</dbReference>
<dbReference type="AlphaFoldDB" id="A0A9N9R6F8"/>
<evidence type="ECO:0000259" key="6">
    <source>
        <dbReference type="PROSITE" id="PS50016"/>
    </source>
</evidence>
<dbReference type="PROSITE" id="PS01359">
    <property type="entry name" value="ZF_PHD_1"/>
    <property type="match status" value="1"/>
</dbReference>
<keyword evidence="8" id="KW-1185">Reference proteome</keyword>
<protein>
    <recommendedName>
        <fullName evidence="6">PHD-type domain-containing protein</fullName>
    </recommendedName>
</protein>